<feature type="region of interest" description="Disordered" evidence="1">
    <location>
        <begin position="1"/>
        <end position="62"/>
    </location>
</feature>
<sequence>MVESEHRSRPSGDERGGGADPVPGPRRTRAGQPERLDRPECRESRSPDASRASAPSRGLPEPVPDLAAFLARLGRYLQDHEPEEVVVLLREELSRREFQAYVNGWRDAADEYEPALEEARRIAQGRRLRLVGRTPGQSAVIPFPQDRWGPDETATGAGAPPVPGKEATAPPRNGRAGGPAEPGAVREAGGPDAPGTRPSGGSSQPSPHREPDQEPPREPDRHREPHRRPPLGPSAPGSAPAAEPAPDPAEPAIRPVLVPKRRASRVPTIPRLTTSRAARHERPDPPAGPEHPAPDPGPAPSADSETPDPERPGSASGEAHPPP</sequence>
<feature type="compositionally biased region" description="Basic and acidic residues" evidence="1">
    <location>
        <begin position="1"/>
        <end position="17"/>
    </location>
</feature>
<feature type="compositionally biased region" description="Basic and acidic residues" evidence="1">
    <location>
        <begin position="207"/>
        <end position="223"/>
    </location>
</feature>
<feature type="compositionally biased region" description="Basic and acidic residues" evidence="1">
    <location>
        <begin position="32"/>
        <end position="48"/>
    </location>
</feature>
<reference evidence="2 3" key="1">
    <citation type="submission" date="2022-04" db="EMBL/GenBank/DDBJ databases">
        <title>Streptomyces sp. nov. LCR6-01 isolated from Lichen of Dirinaria sp.</title>
        <authorList>
            <person name="Kanchanasin P."/>
            <person name="Tanasupawat S."/>
            <person name="Phongsopitanun W."/>
        </authorList>
    </citation>
    <scope>NUCLEOTIDE SEQUENCE [LARGE SCALE GENOMIC DNA]</scope>
    <source>
        <strain evidence="2 3">LCR6-01</strain>
    </source>
</reference>
<evidence type="ECO:0000313" key="3">
    <source>
        <dbReference type="Proteomes" id="UP001522868"/>
    </source>
</evidence>
<evidence type="ECO:0008006" key="4">
    <source>
        <dbReference type="Google" id="ProtNLM"/>
    </source>
</evidence>
<comment type="caution">
    <text evidence="2">The sequence shown here is derived from an EMBL/GenBank/DDBJ whole genome shotgun (WGS) entry which is preliminary data.</text>
</comment>
<organism evidence="2 3">
    <name type="scientific">Streptomyces lichenis</name>
    <dbReference type="NCBI Taxonomy" id="2306967"/>
    <lineage>
        <taxon>Bacteria</taxon>
        <taxon>Bacillati</taxon>
        <taxon>Actinomycetota</taxon>
        <taxon>Actinomycetes</taxon>
        <taxon>Kitasatosporales</taxon>
        <taxon>Streptomycetaceae</taxon>
        <taxon>Streptomyces</taxon>
    </lineage>
</organism>
<proteinExistence type="predicted"/>
<evidence type="ECO:0000256" key="1">
    <source>
        <dbReference type="SAM" id="MobiDB-lite"/>
    </source>
</evidence>
<keyword evidence="3" id="KW-1185">Reference proteome</keyword>
<dbReference type="EMBL" id="JALPTH010000025">
    <property type="protein sequence ID" value="MCK8680329.1"/>
    <property type="molecule type" value="Genomic_DNA"/>
</dbReference>
<accession>A0ABT0IG77</accession>
<dbReference type="Proteomes" id="UP001522868">
    <property type="component" value="Unassembled WGS sequence"/>
</dbReference>
<feature type="region of interest" description="Disordered" evidence="1">
    <location>
        <begin position="132"/>
        <end position="323"/>
    </location>
</feature>
<feature type="compositionally biased region" description="Pro residues" evidence="1">
    <location>
        <begin position="285"/>
        <end position="299"/>
    </location>
</feature>
<evidence type="ECO:0000313" key="2">
    <source>
        <dbReference type="EMBL" id="MCK8680329.1"/>
    </source>
</evidence>
<protein>
    <recommendedName>
        <fullName evidence="4">Translation initiation factor IF-2</fullName>
    </recommendedName>
</protein>
<gene>
    <name evidence="2" type="ORF">M1O15_23615</name>
</gene>
<name>A0ABT0IG77_9ACTN</name>
<dbReference type="RefSeq" id="WP_248636135.1">
    <property type="nucleotide sequence ID" value="NZ_JALPTH010000025.1"/>
</dbReference>